<dbReference type="Proteomes" id="UP000221024">
    <property type="component" value="Unassembled WGS sequence"/>
</dbReference>
<keyword evidence="4" id="KW-1185">Reference proteome</keyword>
<dbReference type="CDD" id="cd00431">
    <property type="entry name" value="cysteine_hydrolases"/>
    <property type="match status" value="1"/>
</dbReference>
<dbReference type="Pfam" id="PF00857">
    <property type="entry name" value="Isochorismatase"/>
    <property type="match status" value="1"/>
</dbReference>
<feature type="domain" description="Isochorismatase-like" evidence="2">
    <location>
        <begin position="15"/>
        <end position="200"/>
    </location>
</feature>
<dbReference type="Gene3D" id="3.40.50.850">
    <property type="entry name" value="Isochorismatase-like"/>
    <property type="match status" value="1"/>
</dbReference>
<dbReference type="GO" id="GO:0016787">
    <property type="term" value="F:hydrolase activity"/>
    <property type="evidence" value="ECO:0007669"/>
    <property type="project" value="UniProtKB-KW"/>
</dbReference>
<dbReference type="InterPro" id="IPR036380">
    <property type="entry name" value="Isochorismatase-like_sf"/>
</dbReference>
<dbReference type="PANTHER" id="PTHR43540">
    <property type="entry name" value="PEROXYUREIDOACRYLATE/UREIDOACRYLATE AMIDOHYDROLASE-RELATED"/>
    <property type="match status" value="1"/>
</dbReference>
<dbReference type="RefSeq" id="WP_098060560.1">
    <property type="nucleotide sequence ID" value="NZ_PDEP01000001.1"/>
</dbReference>
<gene>
    <name evidence="3" type="ORF">CRI93_00040</name>
</gene>
<organism evidence="3 4">
    <name type="scientific">Longimonas halophila</name>
    <dbReference type="NCBI Taxonomy" id="1469170"/>
    <lineage>
        <taxon>Bacteria</taxon>
        <taxon>Pseudomonadati</taxon>
        <taxon>Rhodothermota</taxon>
        <taxon>Rhodothermia</taxon>
        <taxon>Rhodothermales</taxon>
        <taxon>Salisaetaceae</taxon>
        <taxon>Longimonas</taxon>
    </lineage>
</organism>
<dbReference type="SUPFAM" id="SSF52499">
    <property type="entry name" value="Isochorismatase-like hydrolases"/>
    <property type="match status" value="1"/>
</dbReference>
<dbReference type="OrthoDB" id="9791276at2"/>
<comment type="caution">
    <text evidence="3">The sequence shown here is derived from an EMBL/GenBank/DDBJ whole genome shotgun (WGS) entry which is preliminary data.</text>
</comment>
<accession>A0A2H3P0R4</accession>
<sequence length="213" mass="23562">METSFAPANLVPDQSALVMIEFQREWLDGDIGKLNALIKDRPQLEQSRQGAQKALWTARKNGLHVIHVPCLFENDYPEIGGQRPAGLFHAIPNAGTWTGEGCAFAEGFEPDEKEFVVKGRVGASTFAHSNLDAYLRNNGITDLYLAGYALHVCVESTLRQGHDLGYTMHVIEGATSAFTKEQREHVLQSVVHHFGDHLTADVFAETFSRRVSA</sequence>
<dbReference type="EMBL" id="PDEP01000001">
    <property type="protein sequence ID" value="PEN09160.1"/>
    <property type="molecule type" value="Genomic_DNA"/>
</dbReference>
<evidence type="ECO:0000313" key="3">
    <source>
        <dbReference type="EMBL" id="PEN09160.1"/>
    </source>
</evidence>
<dbReference type="AlphaFoldDB" id="A0A2H3P0R4"/>
<name>A0A2H3P0R4_9BACT</name>
<evidence type="ECO:0000256" key="1">
    <source>
        <dbReference type="ARBA" id="ARBA00022801"/>
    </source>
</evidence>
<dbReference type="InterPro" id="IPR050272">
    <property type="entry name" value="Isochorismatase-like_hydrls"/>
</dbReference>
<reference evidence="3 4" key="1">
    <citation type="submission" date="2017-10" db="EMBL/GenBank/DDBJ databases">
        <title>Draft genome of Longimonas halophila.</title>
        <authorList>
            <person name="Goh K.M."/>
            <person name="Shamsir M.S."/>
            <person name="Lim S.W."/>
        </authorList>
    </citation>
    <scope>NUCLEOTIDE SEQUENCE [LARGE SCALE GENOMIC DNA]</scope>
    <source>
        <strain evidence="3 4">KCTC 42399</strain>
    </source>
</reference>
<dbReference type="PANTHER" id="PTHR43540:SF16">
    <property type="entry name" value="ISOCHORISMATASE-LIKE DOMAIN-CONTAINING PROTEIN"/>
    <property type="match status" value="1"/>
</dbReference>
<keyword evidence="1" id="KW-0378">Hydrolase</keyword>
<proteinExistence type="predicted"/>
<evidence type="ECO:0000313" key="4">
    <source>
        <dbReference type="Proteomes" id="UP000221024"/>
    </source>
</evidence>
<evidence type="ECO:0000259" key="2">
    <source>
        <dbReference type="Pfam" id="PF00857"/>
    </source>
</evidence>
<dbReference type="InterPro" id="IPR000868">
    <property type="entry name" value="Isochorismatase-like_dom"/>
</dbReference>
<protein>
    <submittedName>
        <fullName evidence="3">Isochorismatase</fullName>
    </submittedName>
</protein>